<dbReference type="AlphaFoldDB" id="A0A803NT96"/>
<organism evidence="1 2">
    <name type="scientific">Cannabis sativa</name>
    <name type="common">Hemp</name>
    <name type="synonym">Marijuana</name>
    <dbReference type="NCBI Taxonomy" id="3483"/>
    <lineage>
        <taxon>Eukaryota</taxon>
        <taxon>Viridiplantae</taxon>
        <taxon>Streptophyta</taxon>
        <taxon>Embryophyta</taxon>
        <taxon>Tracheophyta</taxon>
        <taxon>Spermatophyta</taxon>
        <taxon>Magnoliopsida</taxon>
        <taxon>eudicotyledons</taxon>
        <taxon>Gunneridae</taxon>
        <taxon>Pentapetalae</taxon>
        <taxon>rosids</taxon>
        <taxon>fabids</taxon>
        <taxon>Rosales</taxon>
        <taxon>Cannabaceae</taxon>
        <taxon>Cannabis</taxon>
    </lineage>
</organism>
<dbReference type="OMA" id="LLCVENC"/>
<dbReference type="PANTHER" id="PTHR33710">
    <property type="entry name" value="BNAC02G09200D PROTEIN"/>
    <property type="match status" value="1"/>
</dbReference>
<dbReference type="EMBL" id="UZAU01000177">
    <property type="status" value="NOT_ANNOTATED_CDS"/>
    <property type="molecule type" value="Genomic_DNA"/>
</dbReference>
<protein>
    <submittedName>
        <fullName evidence="1">Uncharacterized protein</fullName>
    </submittedName>
</protein>
<evidence type="ECO:0000313" key="1">
    <source>
        <dbReference type="EnsemblPlants" id="cds.evm.model.02.1343"/>
    </source>
</evidence>
<accession>A0A803NT96</accession>
<evidence type="ECO:0000313" key="2">
    <source>
        <dbReference type="Proteomes" id="UP000596661"/>
    </source>
</evidence>
<reference evidence="1" key="2">
    <citation type="submission" date="2021-03" db="UniProtKB">
        <authorList>
            <consortium name="EnsemblPlants"/>
        </authorList>
    </citation>
    <scope>IDENTIFICATION</scope>
</reference>
<dbReference type="SUPFAM" id="SSF56219">
    <property type="entry name" value="DNase I-like"/>
    <property type="match status" value="1"/>
</dbReference>
<name>A0A803NT96_CANSA</name>
<dbReference type="Gene3D" id="3.60.10.10">
    <property type="entry name" value="Endonuclease/exonuclease/phosphatase"/>
    <property type="match status" value="1"/>
</dbReference>
<dbReference type="PANTHER" id="PTHR33710:SF81">
    <property type="entry name" value="ENDONUCLEASE_EXONUCLEASE_PHOSPHATASE DOMAIN-CONTAINING PROTEIN"/>
    <property type="match status" value="1"/>
</dbReference>
<sequence>MTIQEEGEDLLFVMNKIVCWSVRGANNQQKQGVIKQFVARQKASFVCLLETRVKASKLGALYTNVFNGWCFTSNLAWYPGGRIVIGWNPHSFNINTMREGRKELWRHLQEIATQDPWLVLRDFNDILTREERIGHKVRGDLAPEFLLCVENCKLEDVKYCGNFYTWNNKQHGEARIYSKIDRILANPSCINKYTGGKVLFLNEELFYYTPRILTIHPKIRSGKRSFKYFRMWSSHPDYGKKVKGVWESSIKGTKMYQLVSRLKMLKTDLKEINKQGYSNLHAAEVKA</sequence>
<dbReference type="EnsemblPlants" id="evm.model.02.1343">
    <property type="protein sequence ID" value="cds.evm.model.02.1343"/>
    <property type="gene ID" value="evm.TU.02.1343"/>
</dbReference>
<reference evidence="1" key="1">
    <citation type="submission" date="2018-11" db="EMBL/GenBank/DDBJ databases">
        <authorList>
            <person name="Grassa J C."/>
        </authorList>
    </citation>
    <scope>NUCLEOTIDE SEQUENCE [LARGE SCALE GENOMIC DNA]</scope>
</reference>
<dbReference type="Proteomes" id="UP000596661">
    <property type="component" value="Chromosome 2"/>
</dbReference>
<keyword evidence="2" id="KW-1185">Reference proteome</keyword>
<dbReference type="InterPro" id="IPR036691">
    <property type="entry name" value="Endo/exonu/phosph_ase_sf"/>
</dbReference>
<dbReference type="Gramene" id="evm.model.02.1343">
    <property type="protein sequence ID" value="cds.evm.model.02.1343"/>
    <property type="gene ID" value="evm.TU.02.1343"/>
</dbReference>
<proteinExistence type="predicted"/>